<protein>
    <submittedName>
        <fullName evidence="1">Uncharacterized protein</fullName>
    </submittedName>
</protein>
<accession>A0A838ZQ91</accession>
<proteinExistence type="predicted"/>
<keyword evidence="2" id="KW-1185">Reference proteome</keyword>
<name>A0A838ZQ91_9FLAO</name>
<comment type="caution">
    <text evidence="1">The sequence shown here is derived from an EMBL/GenBank/DDBJ whole genome shotgun (WGS) entry which is preliminary data.</text>
</comment>
<dbReference type="EMBL" id="JACDZE010000001">
    <property type="protein sequence ID" value="MBA5629235.1"/>
    <property type="molecule type" value="Genomic_DNA"/>
</dbReference>
<reference evidence="1 2" key="1">
    <citation type="submission" date="2020-07" db="EMBL/GenBank/DDBJ databases">
        <title>Moheibacter lacus sp. nov., a member of the family Flavobacteriaceae isolated from freshwater lake sediment.</title>
        <authorList>
            <person name="Liu Y."/>
        </authorList>
    </citation>
    <scope>NUCLEOTIDE SEQUENCE [LARGE SCALE GENOMIC DNA]</scope>
    <source>
        <strain evidence="1 2">BDHS18</strain>
    </source>
</reference>
<sequence>MIFLINQMSSLIRKSILYRLGFIVLFINLCSCDLYPPQNKNNIWIGQFTNKVYKISNPYLYDYNDSIIISVFNQAQKLSDSSQVFTRDSVLLIERDADTLYFKKAKEVKPINYFHYLTDKNWLIKEKNENESLIKEKIYQFKKDSTVNILTKYKLDNSILYSESEAYNYKIVSRSDVTILAIFNDYFVIQGQITTLEQDKLIVDFVNNILPKTYEFIGYENKSINLDNPFQTCYESSIGQYFYYELGAKYNGGLRKIKEIFAEQYKYSSETKNQDGYIRIRFVVNCEGQIGRFSIMETDDNYQPYLFDREIVKNLFFIITKYLKDWTPGVVDKDNSTQFDYYKHLTFKIKEGKLIDILP</sequence>
<gene>
    <name evidence="1" type="ORF">HU137_05555</name>
</gene>
<dbReference type="RefSeq" id="WP_182042798.1">
    <property type="nucleotide sequence ID" value="NZ_JACDZE010000001.1"/>
</dbReference>
<dbReference type="AlphaFoldDB" id="A0A838ZQ91"/>
<evidence type="ECO:0000313" key="2">
    <source>
        <dbReference type="Proteomes" id="UP000552241"/>
    </source>
</evidence>
<organism evidence="1 2">
    <name type="scientific">Moheibacter lacus</name>
    <dbReference type="NCBI Taxonomy" id="2745851"/>
    <lineage>
        <taxon>Bacteria</taxon>
        <taxon>Pseudomonadati</taxon>
        <taxon>Bacteroidota</taxon>
        <taxon>Flavobacteriia</taxon>
        <taxon>Flavobacteriales</taxon>
        <taxon>Weeksellaceae</taxon>
        <taxon>Moheibacter</taxon>
    </lineage>
</organism>
<dbReference type="Proteomes" id="UP000552241">
    <property type="component" value="Unassembled WGS sequence"/>
</dbReference>
<evidence type="ECO:0000313" key="1">
    <source>
        <dbReference type="EMBL" id="MBA5629235.1"/>
    </source>
</evidence>